<dbReference type="AlphaFoldDB" id="A0A8T0PS75"/>
<evidence type="ECO:0000256" key="2">
    <source>
        <dbReference type="SAM" id="Phobius"/>
    </source>
</evidence>
<keyword evidence="2" id="KW-1133">Transmembrane helix</keyword>
<feature type="transmembrane region" description="Helical" evidence="2">
    <location>
        <begin position="7"/>
        <end position="31"/>
    </location>
</feature>
<evidence type="ECO:0000256" key="1">
    <source>
        <dbReference type="SAM" id="MobiDB-lite"/>
    </source>
</evidence>
<dbReference type="PANTHER" id="PTHR36040:SF3">
    <property type="entry name" value="OS04G0188500 PROTEIN"/>
    <property type="match status" value="1"/>
</dbReference>
<feature type="transmembrane region" description="Helical" evidence="2">
    <location>
        <begin position="51"/>
        <end position="73"/>
    </location>
</feature>
<dbReference type="Proteomes" id="UP000823388">
    <property type="component" value="Chromosome 7N"/>
</dbReference>
<keyword evidence="4" id="KW-1185">Reference proteome</keyword>
<organism evidence="3 4">
    <name type="scientific">Panicum virgatum</name>
    <name type="common">Blackwell switchgrass</name>
    <dbReference type="NCBI Taxonomy" id="38727"/>
    <lineage>
        <taxon>Eukaryota</taxon>
        <taxon>Viridiplantae</taxon>
        <taxon>Streptophyta</taxon>
        <taxon>Embryophyta</taxon>
        <taxon>Tracheophyta</taxon>
        <taxon>Spermatophyta</taxon>
        <taxon>Magnoliopsida</taxon>
        <taxon>Liliopsida</taxon>
        <taxon>Poales</taxon>
        <taxon>Poaceae</taxon>
        <taxon>PACMAD clade</taxon>
        <taxon>Panicoideae</taxon>
        <taxon>Panicodae</taxon>
        <taxon>Paniceae</taxon>
        <taxon>Panicinae</taxon>
        <taxon>Panicum</taxon>
        <taxon>Panicum sect. Hiantes</taxon>
    </lineage>
</organism>
<dbReference type="PANTHER" id="PTHR36040">
    <property type="entry name" value="OS04G0188500 PROTEIN"/>
    <property type="match status" value="1"/>
</dbReference>
<keyword evidence="2" id="KW-0472">Membrane</keyword>
<keyword evidence="2" id="KW-0812">Transmembrane</keyword>
<protein>
    <submittedName>
        <fullName evidence="3">Uncharacterized protein</fullName>
    </submittedName>
</protein>
<sequence length="124" mass="13065">MLGITCLLIATILGTSMEVRILSIFNLWIFLSVLFNNNIIMKEEMNASTKFFAIILVFAVVAHGLVSPGMGMIENKGAGETKGVKPTLGVGGGTTVDNHHAIPRDQYSSHGEGDDGGSGGDTNN</sequence>
<comment type="caution">
    <text evidence="3">The sequence shown here is derived from an EMBL/GenBank/DDBJ whole genome shotgun (WGS) entry which is preliminary data.</text>
</comment>
<reference evidence="3" key="1">
    <citation type="submission" date="2020-05" db="EMBL/GenBank/DDBJ databases">
        <title>WGS assembly of Panicum virgatum.</title>
        <authorList>
            <person name="Lovell J.T."/>
            <person name="Jenkins J."/>
            <person name="Shu S."/>
            <person name="Juenger T.E."/>
            <person name="Schmutz J."/>
        </authorList>
    </citation>
    <scope>NUCLEOTIDE SEQUENCE</scope>
    <source>
        <strain evidence="3">AP13</strain>
    </source>
</reference>
<dbReference type="EMBL" id="CM029050">
    <property type="protein sequence ID" value="KAG2565227.1"/>
    <property type="molecule type" value="Genomic_DNA"/>
</dbReference>
<evidence type="ECO:0000313" key="3">
    <source>
        <dbReference type="EMBL" id="KAG2565227.1"/>
    </source>
</evidence>
<feature type="region of interest" description="Disordered" evidence="1">
    <location>
        <begin position="88"/>
        <end position="124"/>
    </location>
</feature>
<name>A0A8T0PS75_PANVG</name>
<gene>
    <name evidence="3" type="ORF">PVAP13_7NG069734</name>
</gene>
<proteinExistence type="predicted"/>
<evidence type="ECO:0000313" key="4">
    <source>
        <dbReference type="Proteomes" id="UP000823388"/>
    </source>
</evidence>
<accession>A0A8T0PS75</accession>